<evidence type="ECO:0000256" key="4">
    <source>
        <dbReference type="ARBA" id="ARBA00023014"/>
    </source>
</evidence>
<dbReference type="Pfam" id="PF06050">
    <property type="entry name" value="HGD-D"/>
    <property type="match status" value="1"/>
</dbReference>
<protein>
    <submittedName>
        <fullName evidence="5">Benzoyl-CoA reductase, bzd-type, subunit O</fullName>
    </submittedName>
</protein>
<gene>
    <name evidence="5" type="primary">bzdO</name>
    <name evidence="5" type="ORF">CEE37_09935</name>
</gene>
<dbReference type="AlphaFoldDB" id="A0A532UZ75"/>
<evidence type="ECO:0000256" key="3">
    <source>
        <dbReference type="ARBA" id="ARBA00023004"/>
    </source>
</evidence>
<dbReference type="InterPro" id="IPR017604">
    <property type="entry name" value="Benzoyl-CoA_Rdtase_bzd_osu"/>
</dbReference>
<evidence type="ECO:0000313" key="5">
    <source>
        <dbReference type="EMBL" id="TKJ40047.1"/>
    </source>
</evidence>
<dbReference type="GO" id="GO:0046872">
    <property type="term" value="F:metal ion binding"/>
    <property type="evidence" value="ECO:0007669"/>
    <property type="project" value="UniProtKB-KW"/>
</dbReference>
<accession>A0A532UZ75</accession>
<dbReference type="EMBL" id="NJBN01000006">
    <property type="protein sequence ID" value="TKJ40047.1"/>
    <property type="molecule type" value="Genomic_DNA"/>
</dbReference>
<dbReference type="NCBIfam" id="TIGR03191">
    <property type="entry name" value="benz_CoA_bzdO"/>
    <property type="match status" value="1"/>
</dbReference>
<keyword evidence="3" id="KW-0408">Iron</keyword>
<organism evidence="5 6">
    <name type="scientific">candidate division LCP-89 bacterium B3_LCP</name>
    <dbReference type="NCBI Taxonomy" id="2012998"/>
    <lineage>
        <taxon>Bacteria</taxon>
        <taxon>Pseudomonadati</taxon>
        <taxon>Bacteria division LCP-89</taxon>
    </lineage>
</organism>
<comment type="similarity">
    <text evidence="1">Belongs to the FldB/FldC dehydratase alpha/beta subunit family.</text>
</comment>
<dbReference type="GO" id="GO:0051536">
    <property type="term" value="F:iron-sulfur cluster binding"/>
    <property type="evidence" value="ECO:0007669"/>
    <property type="project" value="UniProtKB-KW"/>
</dbReference>
<dbReference type="Gene3D" id="3.40.50.11900">
    <property type="match status" value="1"/>
</dbReference>
<reference evidence="5 6" key="1">
    <citation type="submission" date="2017-06" db="EMBL/GenBank/DDBJ databases">
        <title>Novel microbial phyla capable of carbon fixation and sulfur reduction in deep-sea sediments.</title>
        <authorList>
            <person name="Huang J."/>
            <person name="Baker B."/>
            <person name="Wang Y."/>
        </authorList>
    </citation>
    <scope>NUCLEOTIDE SEQUENCE [LARGE SCALE GENOMIC DNA]</scope>
    <source>
        <strain evidence="5">B3_LCP</strain>
    </source>
</reference>
<keyword evidence="4" id="KW-0411">Iron-sulfur</keyword>
<dbReference type="Proteomes" id="UP000319619">
    <property type="component" value="Unassembled WGS sequence"/>
</dbReference>
<dbReference type="PANTHER" id="PTHR30548">
    <property type="entry name" value="2-HYDROXYGLUTARYL-COA DEHYDRATASE, D-COMPONENT-RELATED"/>
    <property type="match status" value="1"/>
</dbReference>
<evidence type="ECO:0000256" key="1">
    <source>
        <dbReference type="ARBA" id="ARBA00005806"/>
    </source>
</evidence>
<comment type="caution">
    <text evidence="5">The sequence shown here is derived from an EMBL/GenBank/DDBJ whole genome shotgun (WGS) entry which is preliminary data.</text>
</comment>
<sequence>MTNYKSEPLKCWQKAKELRDKYYKDYQTAHERGGIRWTGGAWSFDAIPYGLGDDVYPLTGEPYAASIAFMKDFSLECLEATEAKGWARDLCAYMRNYWGSMYLNKWAFGGEFPKADFAWQDHICCSHGKWDQHVAEYENIPYFCIDVSVGPHKDLDDPKLLYVVDQMHEGIEFLEKATGREYDDEKLIAAVNDECRQTSTWAEICVLNKHKPAPLDEKSMYSLYVFSTLSKAKKEYADFYEEVRDEMKDRIARGVAALPTERCRLISDTQPPWAFLSVFRYLEKFGAVSVGSLYTFSLVGIWEDKPDGTWGPRTTPEQAGIKIETRDQALRILADWNLSKPEWQHFYDPTLKTKMMKRIYDEWDLDGIMLHLNRGCEGLSCGIMENHWGLTDMGVPVMSFEGNMGDSREFDEARTMDRIDSFMERLDLKKIS</sequence>
<proteinExistence type="inferred from homology"/>
<keyword evidence="2" id="KW-0479">Metal-binding</keyword>
<evidence type="ECO:0000256" key="2">
    <source>
        <dbReference type="ARBA" id="ARBA00022723"/>
    </source>
</evidence>
<name>A0A532UZ75_UNCL8</name>
<dbReference type="InterPro" id="IPR010327">
    <property type="entry name" value="FldB/FldC_alpha/beta"/>
</dbReference>
<dbReference type="PANTHER" id="PTHR30548:SF4">
    <property type="entry name" value="SUBUNIT OF OXYGEN-SENSITIVE 2-HYDROXYISOCAPROYL-COA DEHYDRATASE"/>
    <property type="match status" value="1"/>
</dbReference>
<evidence type="ECO:0000313" key="6">
    <source>
        <dbReference type="Proteomes" id="UP000319619"/>
    </source>
</evidence>